<sequence length="747" mass="85225">MSLLDMLSRLRRRKSDEKTANTVPSLNPLLPAPPTAKHVIDIKAIFRHENEKDFLSALPTSIKDQALPSYDPGVLNNELLKLKIFSKIDPKDPTKSRHAGGNITKGTYAGTQVAITQLYERIEQSYATYFDVLAVESTLPRYISLEEKKQSYKFTSYPNNEDGTPASYPPSLDHIPHQDEVALWKIFNVLGLAESLVLLQKVIPDEFLGKTRDWIQSKEREVVAGSPQTGLTIEDVVDYNKYHRKSAVDIARGENLGMLEDWYSDRRFADQRFTGCNPTTITNISGKLLEEFIAAAKAAGEAKWVINLSKADKKSLYVQDCSYFREAIGLKDPAGEMRHKQEWSDDNWACASVSLFQLHDDGKLHPVAICIDYKESMAKSVTVFNKRYLPTDSTAGEKDDWPWRYAKTCAQVSDWLVHELAIHLTHAHLVEEPLIVATNRTIPMDHIIYRILSPHWYKTLSLNAAARTSLVPQIIADIIGFSPEQSSSFLRHAYDNYDFVGNYVPNDLKARGFPSTEEGLKNPRYKNYVYAKNMAGLWVSLRTYVKSMLELYYDKDDPDAVARDEYIKNWIEEIHTQAHIKTFPVIKTLDDLTDAITMCIHIAAPFHTAVNYLQNFYQSFVVARPPMLCSPLPTTLTQLKTFGEPELVASLPMNRQREWLLAAHVPWLLSFKVESDRSLMNFALSQWKVYQKKEEEQEKQVRDISEMFYLDLCKLAKTFYYNSRGMDEGSIPYMVLDPGNTAVSILI</sequence>
<evidence type="ECO:0000256" key="6">
    <source>
        <dbReference type="ARBA" id="ARBA00022964"/>
    </source>
</evidence>
<evidence type="ECO:0000256" key="5">
    <source>
        <dbReference type="ARBA" id="ARBA00022723"/>
    </source>
</evidence>
<dbReference type="AlphaFoldDB" id="A0A420Y8J0"/>
<dbReference type="InterPro" id="IPR000907">
    <property type="entry name" value="LipOase"/>
</dbReference>
<dbReference type="InterPro" id="IPR036226">
    <property type="entry name" value="LipOase_C_sf"/>
</dbReference>
<dbReference type="OrthoDB" id="407298at2759"/>
<dbReference type="PROSITE" id="PS51393">
    <property type="entry name" value="LIPOXYGENASE_3"/>
    <property type="match status" value="1"/>
</dbReference>
<evidence type="ECO:0000313" key="11">
    <source>
        <dbReference type="Proteomes" id="UP000275385"/>
    </source>
</evidence>
<dbReference type="EC" id="1.13.11.45" evidence="3"/>
<evidence type="ECO:0000256" key="7">
    <source>
        <dbReference type="ARBA" id="ARBA00023002"/>
    </source>
</evidence>
<evidence type="ECO:0000256" key="3">
    <source>
        <dbReference type="ARBA" id="ARBA00013178"/>
    </source>
</evidence>
<proteinExistence type="predicted"/>
<dbReference type="SUPFAM" id="SSF48484">
    <property type="entry name" value="Lipoxigenase"/>
    <property type="match status" value="1"/>
</dbReference>
<comment type="catalytic activity">
    <reaction evidence="1">
        <text>(9Z,12Z)-octadecadienoate + O2 = (11S)-hydroperoxy-(9Z,12Z)-octadecadienoate</text>
        <dbReference type="Rhea" id="RHEA:18993"/>
        <dbReference type="ChEBI" id="CHEBI:15379"/>
        <dbReference type="ChEBI" id="CHEBI:30245"/>
        <dbReference type="ChEBI" id="CHEBI:57467"/>
        <dbReference type="EC" id="1.13.11.45"/>
    </reaction>
</comment>
<evidence type="ECO:0000256" key="2">
    <source>
        <dbReference type="ARBA" id="ARBA00001936"/>
    </source>
</evidence>
<dbReference type="STRING" id="177199.A0A420Y8J0"/>
<protein>
    <recommendedName>
        <fullName evidence="4">Manganese lipoxygenase</fullName>
        <ecNumber evidence="3">1.13.11.45</ecNumber>
    </recommendedName>
</protein>
<gene>
    <name evidence="10" type="ORF">DL546_007119</name>
</gene>
<dbReference type="GO" id="GO:0034440">
    <property type="term" value="P:lipid oxidation"/>
    <property type="evidence" value="ECO:0007669"/>
    <property type="project" value="InterPro"/>
</dbReference>
<comment type="caution">
    <text evidence="10">The sequence shown here is derived from an EMBL/GenBank/DDBJ whole genome shotgun (WGS) entry which is preliminary data.</text>
</comment>
<evidence type="ECO:0000313" key="10">
    <source>
        <dbReference type="EMBL" id="RKU44080.1"/>
    </source>
</evidence>
<comment type="cofactor">
    <cofactor evidence="2">
        <name>Mn(2+)</name>
        <dbReference type="ChEBI" id="CHEBI:29035"/>
    </cofactor>
</comment>
<dbReference type="Gene3D" id="1.20.245.10">
    <property type="entry name" value="Lipoxygenase-1, Domain 5"/>
    <property type="match status" value="1"/>
</dbReference>
<dbReference type="Proteomes" id="UP000275385">
    <property type="component" value="Unassembled WGS sequence"/>
</dbReference>
<dbReference type="PRINTS" id="PR00087">
    <property type="entry name" value="LIPOXYGENASE"/>
</dbReference>
<dbReference type="Gene3D" id="3.10.450.60">
    <property type="match status" value="1"/>
</dbReference>
<evidence type="ECO:0000259" key="9">
    <source>
        <dbReference type="PROSITE" id="PS51393"/>
    </source>
</evidence>
<dbReference type="PANTHER" id="PTHR11771">
    <property type="entry name" value="LIPOXYGENASE"/>
    <property type="match status" value="1"/>
</dbReference>
<keyword evidence="11" id="KW-1185">Reference proteome</keyword>
<name>A0A420Y8J0_9PEZI</name>
<organism evidence="10 11">
    <name type="scientific">Coniochaeta pulveracea</name>
    <dbReference type="NCBI Taxonomy" id="177199"/>
    <lineage>
        <taxon>Eukaryota</taxon>
        <taxon>Fungi</taxon>
        <taxon>Dikarya</taxon>
        <taxon>Ascomycota</taxon>
        <taxon>Pezizomycotina</taxon>
        <taxon>Sordariomycetes</taxon>
        <taxon>Sordariomycetidae</taxon>
        <taxon>Coniochaetales</taxon>
        <taxon>Coniochaetaceae</taxon>
        <taxon>Coniochaeta</taxon>
    </lineage>
</organism>
<dbReference type="EMBL" id="QVQW01000035">
    <property type="protein sequence ID" value="RKU44080.1"/>
    <property type="molecule type" value="Genomic_DNA"/>
</dbReference>
<keyword evidence="5" id="KW-0479">Metal-binding</keyword>
<keyword evidence="8" id="KW-0464">Manganese</keyword>
<keyword evidence="6" id="KW-0223">Dioxygenase</keyword>
<evidence type="ECO:0000256" key="1">
    <source>
        <dbReference type="ARBA" id="ARBA00000366"/>
    </source>
</evidence>
<accession>A0A420Y8J0</accession>
<dbReference type="GO" id="GO:0043651">
    <property type="term" value="P:linoleic acid metabolic process"/>
    <property type="evidence" value="ECO:0007669"/>
    <property type="project" value="UniProtKB-ARBA"/>
</dbReference>
<reference evidence="10 11" key="1">
    <citation type="submission" date="2018-08" db="EMBL/GenBank/DDBJ databases">
        <title>Draft genome of the lignicolous fungus Coniochaeta pulveracea.</title>
        <authorList>
            <person name="Borstlap C.J."/>
            <person name="De Witt R.N."/>
            <person name="Botha A."/>
            <person name="Volschenk H."/>
        </authorList>
    </citation>
    <scope>NUCLEOTIDE SEQUENCE [LARGE SCALE GENOMIC DNA]</scope>
    <source>
        <strain evidence="10 11">CAB683</strain>
    </source>
</reference>
<evidence type="ECO:0000256" key="8">
    <source>
        <dbReference type="ARBA" id="ARBA00023211"/>
    </source>
</evidence>
<evidence type="ECO:0000256" key="4">
    <source>
        <dbReference type="ARBA" id="ARBA00021175"/>
    </source>
</evidence>
<dbReference type="GO" id="GO:0046872">
    <property type="term" value="F:metal ion binding"/>
    <property type="evidence" value="ECO:0007669"/>
    <property type="project" value="UniProtKB-KW"/>
</dbReference>
<feature type="domain" description="Lipoxygenase" evidence="9">
    <location>
        <begin position="262"/>
        <end position="747"/>
    </location>
</feature>
<keyword evidence="7" id="KW-0560">Oxidoreductase</keyword>
<dbReference type="GO" id="GO:0050584">
    <property type="term" value="F:linoleate 11-lipoxygenase activity"/>
    <property type="evidence" value="ECO:0007669"/>
    <property type="project" value="UniProtKB-EC"/>
</dbReference>
<dbReference type="InterPro" id="IPR013819">
    <property type="entry name" value="LipOase_C"/>
</dbReference>
<dbReference type="Pfam" id="PF00305">
    <property type="entry name" value="Lipoxygenase"/>
    <property type="match status" value="1"/>
</dbReference>